<accession>A0A5B8VNS3</accession>
<evidence type="ECO:0000313" key="2">
    <source>
        <dbReference type="EMBL" id="QEC73257.1"/>
    </source>
</evidence>
<dbReference type="AlphaFoldDB" id="A0A5B8VNS3"/>
<dbReference type="InterPro" id="IPR016097">
    <property type="entry name" value="DUF695"/>
</dbReference>
<sequence>MREIKSIFGKKPSPTLDYTAFWWWFNSKATKFFKVVQEGSQIDQNFLDPLAAQLALIKKDYYYVTGMYDENTAELVFTAEGNIAQIVFVEDLVAAAPRIENWKFTALKPAIRMEDIDIHMGDYRFNQDNLNFYANEHAAYPDEVDLTLIYDDYSEQDSETIRLGVYIYLDNYLGELKAATIIDQMQVIGPVQAEKELIAIARLKDYLNWREKEFIEKYNEERYDSKEDHYATYEGQHANGNPLIALVNTAVLEWDSKASHPWIANIELWYKEGNNGMPGNKTYELVNQLEQDLMKELQGEQGYLYIGRQIGNGVCRMNFACCEFRTPSKVLYAIQNKYKSQFEEVNIDIYKDKYWQSFNHFR</sequence>
<dbReference type="KEGG" id="agi:FSB73_17850"/>
<reference evidence="2 3" key="1">
    <citation type="journal article" date="2017" name="Int. J. Syst. Evol. Microbiol.">
        <title>Arachidicoccus ginsenosidivorans sp. nov., with ginsenoside-converting activity isolated from ginseng cultivating soil.</title>
        <authorList>
            <person name="Siddiqi M.Z."/>
            <person name="Aslam Z."/>
            <person name="Im W.T."/>
        </authorList>
    </citation>
    <scope>NUCLEOTIDE SEQUENCE [LARGE SCALE GENOMIC DNA]</scope>
    <source>
        <strain evidence="2 3">Gsoil 809</strain>
    </source>
</reference>
<feature type="domain" description="DUF695" evidence="1">
    <location>
        <begin position="237"/>
        <end position="361"/>
    </location>
</feature>
<dbReference type="RefSeq" id="WP_146785300.1">
    <property type="nucleotide sequence ID" value="NZ_CP042434.1"/>
</dbReference>
<keyword evidence="3" id="KW-1185">Reference proteome</keyword>
<organism evidence="2 3">
    <name type="scientific">Arachidicoccus ginsenosidivorans</name>
    <dbReference type="NCBI Taxonomy" id="496057"/>
    <lineage>
        <taxon>Bacteria</taxon>
        <taxon>Pseudomonadati</taxon>
        <taxon>Bacteroidota</taxon>
        <taxon>Chitinophagia</taxon>
        <taxon>Chitinophagales</taxon>
        <taxon>Chitinophagaceae</taxon>
        <taxon>Arachidicoccus</taxon>
    </lineage>
</organism>
<dbReference type="Pfam" id="PF05117">
    <property type="entry name" value="DUF695"/>
    <property type="match status" value="1"/>
</dbReference>
<protein>
    <submittedName>
        <fullName evidence="2">DUF695 domain-containing protein</fullName>
    </submittedName>
</protein>
<dbReference type="EMBL" id="CP042434">
    <property type="protein sequence ID" value="QEC73257.1"/>
    <property type="molecule type" value="Genomic_DNA"/>
</dbReference>
<dbReference type="OrthoDB" id="9151249at2"/>
<evidence type="ECO:0000313" key="3">
    <source>
        <dbReference type="Proteomes" id="UP000321291"/>
    </source>
</evidence>
<proteinExistence type="predicted"/>
<dbReference type="Proteomes" id="UP000321291">
    <property type="component" value="Chromosome"/>
</dbReference>
<gene>
    <name evidence="2" type="ORF">FSB73_17850</name>
</gene>
<evidence type="ECO:0000259" key="1">
    <source>
        <dbReference type="Pfam" id="PF05117"/>
    </source>
</evidence>
<name>A0A5B8VNS3_9BACT</name>